<dbReference type="PROSITE" id="PS00435">
    <property type="entry name" value="PEROXIDASE_1"/>
    <property type="match status" value="1"/>
</dbReference>
<evidence type="ECO:0000313" key="11">
    <source>
        <dbReference type="EMBL" id="CAK0786206.1"/>
    </source>
</evidence>
<dbReference type="Pfam" id="PF00141">
    <property type="entry name" value="peroxidase"/>
    <property type="match status" value="1"/>
</dbReference>
<comment type="caution">
    <text evidence="11">The sequence shown here is derived from an EMBL/GenBank/DDBJ whole genome shotgun (WGS) entry which is preliminary data.</text>
</comment>
<dbReference type="EMBL" id="CAUYUE010000014">
    <property type="protein sequence ID" value="CAK0786206.1"/>
    <property type="molecule type" value="Genomic_DNA"/>
</dbReference>
<sequence>MAPSRSLVGLLCLTLSLTVAHQVTACIFAEKLDPQQMAGMDRRLLQLFPTEYPAFNITRDGKNVDINITGDGTLIKRAADPPLPAFNITAAKGRLGLDPKNITLTKPDLNINKTGAGLNLNFTGAALNVSADPAYGVGDPTDPATFLPINCTAEGQFIPFNIPSINVTRRLPCTYSGYIRPFNFTNLPGAVVNSARRAAATGQSIGEYVGNVAPSRIMDLLNPVGNFTDVGVAVDAATAYSPYIPGAIRYSVNSVPEILDELQNRAYRGLSNLVEYTGLDPVYARMFDVLRRAVNPTITGLALRLAFHDAASYDPNGQPKGGANGSIRYEFDRPSNAGLQRFMWPSIWATKQVLDRVLPKPVSYADLCAIAGAVGVFNTGGPLINVGYGRPDVDVSDPNRGVGSNTNQQKDYPIAELMDEWSHYGFSTEDLVVLSGGHSIGFSASTNPQGTLGAIDRRFTNNYYRQVILGDAFFASDKALANNNDTLTIVQNMAADENLFFTQFTKKFTTLTWLGVDPSVTRHGL</sequence>
<comment type="similarity">
    <text evidence="2">Belongs to the peroxidase family. Ascorbate peroxidase subfamily.</text>
</comment>
<dbReference type="PROSITE" id="PS00436">
    <property type="entry name" value="PEROXIDASE_2"/>
    <property type="match status" value="1"/>
</dbReference>
<evidence type="ECO:0000256" key="9">
    <source>
        <dbReference type="SAM" id="SignalP"/>
    </source>
</evidence>
<gene>
    <name evidence="11" type="ORF">CVIRNUC_009419</name>
</gene>
<dbReference type="InterPro" id="IPR002207">
    <property type="entry name" value="Peroxidase_I"/>
</dbReference>
<dbReference type="Proteomes" id="UP001314263">
    <property type="component" value="Unassembled WGS sequence"/>
</dbReference>
<keyword evidence="9" id="KW-0732">Signal</keyword>
<dbReference type="PROSITE" id="PS50873">
    <property type="entry name" value="PEROXIDASE_4"/>
    <property type="match status" value="1"/>
</dbReference>
<dbReference type="GO" id="GO:0016688">
    <property type="term" value="F:L-ascorbate peroxidase activity"/>
    <property type="evidence" value="ECO:0007669"/>
    <property type="project" value="UniProtKB-EC"/>
</dbReference>
<reference evidence="11 12" key="1">
    <citation type="submission" date="2023-10" db="EMBL/GenBank/DDBJ databases">
        <authorList>
            <person name="Maclean D."/>
            <person name="Macfadyen A."/>
        </authorList>
    </citation>
    <scope>NUCLEOTIDE SEQUENCE [LARGE SCALE GENOMIC DNA]</scope>
</reference>
<evidence type="ECO:0000259" key="10">
    <source>
        <dbReference type="PROSITE" id="PS50873"/>
    </source>
</evidence>
<evidence type="ECO:0000256" key="8">
    <source>
        <dbReference type="ARBA" id="ARBA00023004"/>
    </source>
</evidence>
<feature type="chain" id="PRO_5043606427" description="L-ascorbate peroxidase" evidence="9">
    <location>
        <begin position="26"/>
        <end position="525"/>
    </location>
</feature>
<dbReference type="GO" id="GO:0046872">
    <property type="term" value="F:metal ion binding"/>
    <property type="evidence" value="ECO:0007669"/>
    <property type="project" value="UniProtKB-KW"/>
</dbReference>
<feature type="signal peptide" evidence="9">
    <location>
        <begin position="1"/>
        <end position="25"/>
    </location>
</feature>
<dbReference type="Gene3D" id="1.10.520.10">
    <property type="match status" value="1"/>
</dbReference>
<dbReference type="EC" id="1.11.1.11" evidence="3"/>
<keyword evidence="5" id="KW-0349">Heme</keyword>
<dbReference type="SUPFAM" id="SSF48113">
    <property type="entry name" value="Heme-dependent peroxidases"/>
    <property type="match status" value="1"/>
</dbReference>
<evidence type="ECO:0000256" key="5">
    <source>
        <dbReference type="ARBA" id="ARBA00022617"/>
    </source>
</evidence>
<comment type="cofactor">
    <cofactor evidence="1">
        <name>heme b</name>
        <dbReference type="ChEBI" id="CHEBI:60344"/>
    </cofactor>
</comment>
<evidence type="ECO:0000256" key="6">
    <source>
        <dbReference type="ARBA" id="ARBA00022723"/>
    </source>
</evidence>
<evidence type="ECO:0000256" key="1">
    <source>
        <dbReference type="ARBA" id="ARBA00001970"/>
    </source>
</evidence>
<dbReference type="PANTHER" id="PTHR31356:SF8">
    <property type="entry name" value="L-ASCORBATE PEROXIDASE 6-RELATED"/>
    <property type="match status" value="1"/>
</dbReference>
<dbReference type="GO" id="GO:0000302">
    <property type="term" value="P:response to reactive oxygen species"/>
    <property type="evidence" value="ECO:0007669"/>
    <property type="project" value="TreeGrafter"/>
</dbReference>
<dbReference type="InterPro" id="IPR019794">
    <property type="entry name" value="Peroxidases_AS"/>
</dbReference>
<dbReference type="GO" id="GO:0042744">
    <property type="term" value="P:hydrogen peroxide catabolic process"/>
    <property type="evidence" value="ECO:0007669"/>
    <property type="project" value="TreeGrafter"/>
</dbReference>
<dbReference type="InterPro" id="IPR002016">
    <property type="entry name" value="Haem_peroxidase"/>
</dbReference>
<dbReference type="AlphaFoldDB" id="A0AAV1IHE9"/>
<evidence type="ECO:0000256" key="3">
    <source>
        <dbReference type="ARBA" id="ARBA00012940"/>
    </source>
</evidence>
<evidence type="ECO:0000313" key="12">
    <source>
        <dbReference type="Proteomes" id="UP001314263"/>
    </source>
</evidence>
<keyword evidence="7" id="KW-0560">Oxidoreductase</keyword>
<protein>
    <recommendedName>
        <fullName evidence="3">L-ascorbate peroxidase</fullName>
        <ecNumber evidence="3">1.11.1.11</ecNumber>
    </recommendedName>
</protein>
<keyword evidence="8" id="KW-0408">Iron</keyword>
<organism evidence="11 12">
    <name type="scientific">Coccomyxa viridis</name>
    <dbReference type="NCBI Taxonomy" id="1274662"/>
    <lineage>
        <taxon>Eukaryota</taxon>
        <taxon>Viridiplantae</taxon>
        <taxon>Chlorophyta</taxon>
        <taxon>core chlorophytes</taxon>
        <taxon>Trebouxiophyceae</taxon>
        <taxon>Trebouxiophyceae incertae sedis</taxon>
        <taxon>Coccomyxaceae</taxon>
        <taxon>Coccomyxa</taxon>
    </lineage>
</organism>
<dbReference type="PANTHER" id="PTHR31356">
    <property type="entry name" value="THYLAKOID LUMENAL 29 KDA PROTEIN, CHLOROPLASTIC-RELATED"/>
    <property type="match status" value="1"/>
</dbReference>
<dbReference type="PRINTS" id="PR00459">
    <property type="entry name" value="ASPEROXIDASE"/>
</dbReference>
<accession>A0AAV1IHE9</accession>
<evidence type="ECO:0000256" key="4">
    <source>
        <dbReference type="ARBA" id="ARBA00022559"/>
    </source>
</evidence>
<dbReference type="CDD" id="cd00314">
    <property type="entry name" value="plant_peroxidase_like"/>
    <property type="match status" value="1"/>
</dbReference>
<dbReference type="InterPro" id="IPR044831">
    <property type="entry name" value="Ccp1-like"/>
</dbReference>
<keyword evidence="6" id="KW-0479">Metal-binding</keyword>
<dbReference type="InterPro" id="IPR019793">
    <property type="entry name" value="Peroxidases_heam-ligand_BS"/>
</dbReference>
<proteinExistence type="inferred from homology"/>
<evidence type="ECO:0000256" key="2">
    <source>
        <dbReference type="ARBA" id="ARBA00006873"/>
    </source>
</evidence>
<dbReference type="InterPro" id="IPR010255">
    <property type="entry name" value="Haem_peroxidase_sf"/>
</dbReference>
<dbReference type="Gene3D" id="1.10.420.10">
    <property type="entry name" value="Peroxidase, domain 2"/>
    <property type="match status" value="1"/>
</dbReference>
<evidence type="ECO:0000256" key="7">
    <source>
        <dbReference type="ARBA" id="ARBA00023002"/>
    </source>
</evidence>
<feature type="domain" description="Plant heme peroxidase family profile" evidence="10">
    <location>
        <begin position="295"/>
        <end position="525"/>
    </location>
</feature>
<dbReference type="GO" id="GO:0020037">
    <property type="term" value="F:heme binding"/>
    <property type="evidence" value="ECO:0007669"/>
    <property type="project" value="InterPro"/>
</dbReference>
<keyword evidence="4" id="KW-0575">Peroxidase</keyword>
<keyword evidence="12" id="KW-1185">Reference proteome</keyword>
<dbReference type="GO" id="GO:0034599">
    <property type="term" value="P:cellular response to oxidative stress"/>
    <property type="evidence" value="ECO:0007669"/>
    <property type="project" value="InterPro"/>
</dbReference>
<name>A0AAV1IHE9_9CHLO</name>
<dbReference type="PRINTS" id="PR00458">
    <property type="entry name" value="PEROXIDASE"/>
</dbReference>